<evidence type="ECO:0000313" key="2">
    <source>
        <dbReference type="EMBL" id="KUG51723.1"/>
    </source>
</evidence>
<feature type="transmembrane region" description="Helical" evidence="1">
    <location>
        <begin position="30"/>
        <end position="49"/>
    </location>
</feature>
<keyword evidence="1" id="KW-0812">Transmembrane</keyword>
<gene>
    <name evidence="2" type="ORF">AVL61_15905</name>
</gene>
<feature type="transmembrane region" description="Helical" evidence="1">
    <location>
        <begin position="7"/>
        <end position="24"/>
    </location>
</feature>
<sequence>MRPGRILGYAAWIVFFTISVYVGLRIGEPVLVWVLIGLFVVWAVSSWIVEKQAAVRRRADREEGP</sequence>
<keyword evidence="1" id="KW-1133">Transmembrane helix</keyword>
<dbReference type="EMBL" id="LQBK01000041">
    <property type="protein sequence ID" value="KUG51723.1"/>
    <property type="molecule type" value="Genomic_DNA"/>
</dbReference>
<dbReference type="Proteomes" id="UP000053512">
    <property type="component" value="Unassembled WGS sequence"/>
</dbReference>
<organism evidence="2 3">
    <name type="scientific">Kocuria rosea subsp. polaris</name>
    <dbReference type="NCBI Taxonomy" id="136273"/>
    <lineage>
        <taxon>Bacteria</taxon>
        <taxon>Bacillati</taxon>
        <taxon>Actinomycetota</taxon>
        <taxon>Actinomycetes</taxon>
        <taxon>Micrococcales</taxon>
        <taxon>Micrococcaceae</taxon>
        <taxon>Kocuria</taxon>
    </lineage>
</organism>
<comment type="caution">
    <text evidence="2">The sequence shown here is derived from an EMBL/GenBank/DDBJ whole genome shotgun (WGS) entry which is preliminary data.</text>
</comment>
<protein>
    <submittedName>
        <fullName evidence="2">Uncharacterized protein</fullName>
    </submittedName>
</protein>
<reference evidence="3" key="1">
    <citation type="submission" date="2015-12" db="EMBL/GenBank/DDBJ databases">
        <authorList>
            <person name="Nair G.R."/>
            <person name="Kaur G."/>
            <person name="Mayilraj S."/>
        </authorList>
    </citation>
    <scope>NUCLEOTIDE SEQUENCE [LARGE SCALE GENOMIC DNA]</scope>
    <source>
        <strain evidence="3">CD08_4</strain>
    </source>
</reference>
<evidence type="ECO:0000313" key="3">
    <source>
        <dbReference type="Proteomes" id="UP000053512"/>
    </source>
</evidence>
<keyword evidence="1" id="KW-0472">Membrane</keyword>
<dbReference type="AlphaFoldDB" id="A0A0W8I1V9"/>
<evidence type="ECO:0000256" key="1">
    <source>
        <dbReference type="SAM" id="Phobius"/>
    </source>
</evidence>
<name>A0A0W8I1V9_KOCRO</name>
<proteinExistence type="predicted"/>
<dbReference type="RefSeq" id="WP_058875405.1">
    <property type="nucleotide sequence ID" value="NZ_LQBK01000041.1"/>
</dbReference>
<accession>A0A0W8I1V9</accession>